<protein>
    <submittedName>
        <fullName evidence="3">Uncharacterized protein</fullName>
    </submittedName>
</protein>
<dbReference type="OrthoDB" id="2115419at2759"/>
<evidence type="ECO:0000256" key="2">
    <source>
        <dbReference type="SAM" id="SignalP"/>
    </source>
</evidence>
<dbReference type="STRING" id="246404.A0A507FPD4"/>
<keyword evidence="4" id="KW-1185">Reference proteome</keyword>
<sequence>MTLAAVAWAVVSLITQAVVARNTSVQYFGGPLVQRAQVTALFYGDHPYQERMLDFLDFLPQSPLMDLVAADYSTDAYQLVHGALANHTTLPIEKLELDDEMDLQPLLRSLLPKRTISYSSNALFLIFLSPGVSFTHGKSHSCLDICAYHNSLETTPEIKNNSSPRLYYAVIPICNTGCGKSANAFDNLSALTSHEFFETLVNPEGSLAFMDSPVGWISQTSEEIGDLCNMNHASLSDNFGNLWTVQKLWSMSHNKSTQHTDIAKNTRKSIQNIYAQMFKLIRVALLAIMCLQLAASPHSPHSPDSDSLRTPNNDILELSNQQQFGQEQFLEKRTLKKASSRQQVNVKPFVYHFKPAKPKPKAQDFTFVYGSNRSSKLNAGGKKVKTTTKKHVTTTKTGKKGAGTVTSTTTSAVKTSTETPLPPLRIVRPPSFNPNSVLSTTTKVTWYNGPVIGNIQVNPIFYGNKTLFQPELERFYRFVTNSSYIDALSIYTTRNTRIGRGSVLPSITIQNTATTLDDLTTLQPFLRSLVKNGTITPNANSYYPIHFAPGIKIMQGTNLNCENYCGYHSTISISDISTTPYLYYAVIPDQSGLCFGACGSSNSVLNDLTSVSTHELAEAIANPAMGLATGYSSPLGWYNGYLGEINDICNGQQGTMNDTDGNVWWLAKFWSNTAKACILKTPPVTTTSTTTRTTTTTTSTTTTLATL</sequence>
<evidence type="ECO:0000313" key="4">
    <source>
        <dbReference type="Proteomes" id="UP000320333"/>
    </source>
</evidence>
<evidence type="ECO:0000313" key="3">
    <source>
        <dbReference type="EMBL" id="TPX78123.1"/>
    </source>
</evidence>
<comment type="caution">
    <text evidence="3">The sequence shown here is derived from an EMBL/GenBank/DDBJ whole genome shotgun (WGS) entry which is preliminary data.</text>
</comment>
<feature type="chain" id="PRO_5021504679" evidence="2">
    <location>
        <begin position="21"/>
        <end position="707"/>
    </location>
</feature>
<gene>
    <name evidence="3" type="ORF">CcCBS67573_g00616</name>
</gene>
<feature type="region of interest" description="Disordered" evidence="1">
    <location>
        <begin position="378"/>
        <end position="428"/>
    </location>
</feature>
<reference evidence="3 4" key="1">
    <citation type="journal article" date="2019" name="Sci. Rep.">
        <title>Comparative genomics of chytrid fungi reveal insights into the obligate biotrophic and pathogenic lifestyle of Synchytrium endobioticum.</title>
        <authorList>
            <person name="van de Vossenberg B.T.L.H."/>
            <person name="Warris S."/>
            <person name="Nguyen H.D.T."/>
            <person name="van Gent-Pelzer M.P.E."/>
            <person name="Joly D.L."/>
            <person name="van de Geest H.C."/>
            <person name="Bonants P.J.M."/>
            <person name="Smith D.S."/>
            <person name="Levesque C.A."/>
            <person name="van der Lee T.A.J."/>
        </authorList>
    </citation>
    <scope>NUCLEOTIDE SEQUENCE [LARGE SCALE GENOMIC DNA]</scope>
    <source>
        <strain evidence="3 4">CBS 675.73</strain>
    </source>
</reference>
<keyword evidence="2" id="KW-0732">Signal</keyword>
<feature type="compositionally biased region" description="Low complexity" evidence="1">
    <location>
        <begin position="402"/>
        <end position="417"/>
    </location>
</feature>
<proteinExistence type="predicted"/>
<feature type="compositionally biased region" description="Basic residues" evidence="1">
    <location>
        <begin position="382"/>
        <end position="399"/>
    </location>
</feature>
<dbReference type="Proteomes" id="UP000320333">
    <property type="component" value="Unassembled WGS sequence"/>
</dbReference>
<feature type="signal peptide" evidence="2">
    <location>
        <begin position="1"/>
        <end position="20"/>
    </location>
</feature>
<organism evidence="3 4">
    <name type="scientific">Chytriomyces confervae</name>
    <dbReference type="NCBI Taxonomy" id="246404"/>
    <lineage>
        <taxon>Eukaryota</taxon>
        <taxon>Fungi</taxon>
        <taxon>Fungi incertae sedis</taxon>
        <taxon>Chytridiomycota</taxon>
        <taxon>Chytridiomycota incertae sedis</taxon>
        <taxon>Chytridiomycetes</taxon>
        <taxon>Chytridiales</taxon>
        <taxon>Chytriomycetaceae</taxon>
        <taxon>Chytriomyces</taxon>
    </lineage>
</organism>
<accession>A0A507FPD4</accession>
<evidence type="ECO:0000256" key="1">
    <source>
        <dbReference type="SAM" id="MobiDB-lite"/>
    </source>
</evidence>
<name>A0A507FPD4_9FUNG</name>
<dbReference type="EMBL" id="QEAP01000008">
    <property type="protein sequence ID" value="TPX78123.1"/>
    <property type="molecule type" value="Genomic_DNA"/>
</dbReference>
<dbReference type="AlphaFoldDB" id="A0A507FPD4"/>